<dbReference type="GO" id="GO:0071949">
    <property type="term" value="F:FAD binding"/>
    <property type="evidence" value="ECO:0007669"/>
    <property type="project" value="InterPro"/>
</dbReference>
<dbReference type="InterPro" id="IPR036318">
    <property type="entry name" value="FAD-bd_PCMH-like_sf"/>
</dbReference>
<dbReference type="PROSITE" id="PS51387">
    <property type="entry name" value="FAD_PCMH"/>
    <property type="match status" value="1"/>
</dbReference>
<dbReference type="InterPro" id="IPR016167">
    <property type="entry name" value="FAD-bd_PCMH_sub1"/>
</dbReference>
<accession>A0AAD7NVI2</accession>
<feature type="domain" description="FAD-binding PCMH-type" evidence="6">
    <location>
        <begin position="49"/>
        <end position="219"/>
    </location>
</feature>
<dbReference type="Pfam" id="PF01565">
    <property type="entry name" value="FAD_binding_4"/>
    <property type="match status" value="1"/>
</dbReference>
<name>A0AAD7NVI2_9AGAR</name>
<feature type="compositionally biased region" description="Basic residues" evidence="5">
    <location>
        <begin position="658"/>
        <end position="668"/>
    </location>
</feature>
<dbReference type="GO" id="GO:0003885">
    <property type="term" value="F:D-arabinono-1,4-lactone oxidase activity"/>
    <property type="evidence" value="ECO:0007669"/>
    <property type="project" value="UniProtKB-EC"/>
</dbReference>
<dbReference type="SUPFAM" id="SSF56176">
    <property type="entry name" value="FAD-binding/transporter-associated domain-like"/>
    <property type="match status" value="1"/>
</dbReference>
<evidence type="ECO:0000256" key="4">
    <source>
        <dbReference type="ARBA" id="ARBA00033418"/>
    </source>
</evidence>
<evidence type="ECO:0000256" key="5">
    <source>
        <dbReference type="SAM" id="MobiDB-lite"/>
    </source>
</evidence>
<dbReference type="InterPro" id="IPR016166">
    <property type="entry name" value="FAD-bd_PCMH"/>
</dbReference>
<sequence>MRMDMDMDTDTDRDAKDLDPRTLSRGALVAQLTRIADAQPFFTNWGRTFECTPSALFRPSSVYQCRLALELAIRDGRVLRPVGVGHSPSDVACTRDYMLCMTRMNRVLEVDVNAPHVVAEAGITLTDLHAALAPHGLAMRNLGSISDQTLAGIVTTCTHGSGITFGVLSTHVKALTLLRPDNIVVACSPTENIDLFRATICGLGATGLILTITLELEPAFRLKDEHTMVPFSEVVGNLDTLKMRGEHVRLWWFPAIGRVRVSVANRTTEPARPRTSWLWDSLIGFHFLQVLLLLTRFARASPMPASSSSSSDSSPSDSRPLPAPRATSDSSLTPSTQTSRLRPSFPNLFGQANVLAARLACWLAGPRSVTVDESWKVFNIECRYRQHTTEWALPSERAAACLAALEVWLSAEQTRDGGERPHFPIEIRWSAGDDLWLSPSAGGETCWVGIVQFKPYNLPTRYRALFATFERILAAHGGRPHWAKAHHLDARATRALYPQFGRFLKVVEEVDPTGVFRNEYIERHLMGGAGDGREYKVRQLPPDSMAGIAAKGEAAASKYTQPGKGTERTSSSRQSAASFWTTWGWTWPWRKEVPSNWRSEWRVPPPPRDSRRRSPSKVGSGGDSDSDSDDTLASSVASIVKWARDDNEDTPAPELRARQRTLGRPKLT</sequence>
<dbReference type="PANTHER" id="PTHR43762">
    <property type="entry name" value="L-GULONOLACTONE OXIDASE"/>
    <property type="match status" value="1"/>
</dbReference>
<dbReference type="InterPro" id="IPR010031">
    <property type="entry name" value="FAD_lactone_oxidase-like"/>
</dbReference>
<protein>
    <recommendedName>
        <fullName evidence="2">D-arabinono-1,4-lactone oxidase</fullName>
        <ecNumber evidence="2">1.1.3.37</ecNumber>
    </recommendedName>
    <alternativeName>
        <fullName evidence="4">L-galactono-gamma-lactone oxidase</fullName>
    </alternativeName>
</protein>
<feature type="region of interest" description="Disordered" evidence="5">
    <location>
        <begin position="597"/>
        <end position="668"/>
    </location>
</feature>
<proteinExistence type="predicted"/>
<dbReference type="Pfam" id="PF04030">
    <property type="entry name" value="ALO"/>
    <property type="match status" value="2"/>
</dbReference>
<evidence type="ECO:0000256" key="3">
    <source>
        <dbReference type="ARBA" id="ARBA00023002"/>
    </source>
</evidence>
<dbReference type="EMBL" id="JARJLG010000010">
    <property type="protein sequence ID" value="KAJ7777522.1"/>
    <property type="molecule type" value="Genomic_DNA"/>
</dbReference>
<evidence type="ECO:0000313" key="8">
    <source>
        <dbReference type="Proteomes" id="UP001215280"/>
    </source>
</evidence>
<evidence type="ECO:0000256" key="1">
    <source>
        <dbReference type="ARBA" id="ARBA00005083"/>
    </source>
</evidence>
<dbReference type="Proteomes" id="UP001215280">
    <property type="component" value="Unassembled WGS sequence"/>
</dbReference>
<dbReference type="AlphaFoldDB" id="A0AAD7NVI2"/>
<evidence type="ECO:0000313" key="7">
    <source>
        <dbReference type="EMBL" id="KAJ7777522.1"/>
    </source>
</evidence>
<dbReference type="GO" id="GO:0005739">
    <property type="term" value="C:mitochondrion"/>
    <property type="evidence" value="ECO:0007669"/>
    <property type="project" value="TreeGrafter"/>
</dbReference>
<dbReference type="InterPro" id="IPR016171">
    <property type="entry name" value="Vanillyl_alc_oxidase_C-sub2"/>
</dbReference>
<dbReference type="PANTHER" id="PTHR43762:SF1">
    <property type="entry name" value="D-ARABINONO-1,4-LACTONE OXIDASE"/>
    <property type="match status" value="1"/>
</dbReference>
<feature type="compositionally biased region" description="Low complexity" evidence="5">
    <location>
        <begin position="304"/>
        <end position="326"/>
    </location>
</feature>
<dbReference type="Gene3D" id="3.30.43.10">
    <property type="entry name" value="Uridine Diphospho-n-acetylenolpyruvylglucosamine Reductase, domain 2"/>
    <property type="match status" value="1"/>
</dbReference>
<reference evidence="7" key="1">
    <citation type="submission" date="2023-03" db="EMBL/GenBank/DDBJ databases">
        <title>Massive genome expansion in bonnet fungi (Mycena s.s.) driven by repeated elements and novel gene families across ecological guilds.</title>
        <authorList>
            <consortium name="Lawrence Berkeley National Laboratory"/>
            <person name="Harder C.B."/>
            <person name="Miyauchi S."/>
            <person name="Viragh M."/>
            <person name="Kuo A."/>
            <person name="Thoen E."/>
            <person name="Andreopoulos B."/>
            <person name="Lu D."/>
            <person name="Skrede I."/>
            <person name="Drula E."/>
            <person name="Henrissat B."/>
            <person name="Morin E."/>
            <person name="Kohler A."/>
            <person name="Barry K."/>
            <person name="LaButti K."/>
            <person name="Morin E."/>
            <person name="Salamov A."/>
            <person name="Lipzen A."/>
            <person name="Mereny Z."/>
            <person name="Hegedus B."/>
            <person name="Baldrian P."/>
            <person name="Stursova M."/>
            <person name="Weitz H."/>
            <person name="Taylor A."/>
            <person name="Grigoriev I.V."/>
            <person name="Nagy L.G."/>
            <person name="Martin F."/>
            <person name="Kauserud H."/>
        </authorList>
    </citation>
    <scope>NUCLEOTIDE SEQUENCE</scope>
    <source>
        <strain evidence="7">CBHHK188m</strain>
    </source>
</reference>
<gene>
    <name evidence="7" type="ORF">DFH07DRAFT_951166</name>
</gene>
<keyword evidence="3" id="KW-0560">Oxidoreductase</keyword>
<dbReference type="Gene3D" id="1.10.45.10">
    <property type="entry name" value="Vanillyl-alcohol Oxidase, Chain A, domain 4"/>
    <property type="match status" value="1"/>
</dbReference>
<feature type="region of interest" description="Disordered" evidence="5">
    <location>
        <begin position="304"/>
        <end position="344"/>
    </location>
</feature>
<dbReference type="Gene3D" id="3.30.70.2520">
    <property type="match status" value="1"/>
</dbReference>
<evidence type="ECO:0000256" key="2">
    <source>
        <dbReference type="ARBA" id="ARBA00013136"/>
    </source>
</evidence>
<organism evidence="7 8">
    <name type="scientific">Mycena maculata</name>
    <dbReference type="NCBI Taxonomy" id="230809"/>
    <lineage>
        <taxon>Eukaryota</taxon>
        <taxon>Fungi</taxon>
        <taxon>Dikarya</taxon>
        <taxon>Basidiomycota</taxon>
        <taxon>Agaricomycotina</taxon>
        <taxon>Agaricomycetes</taxon>
        <taxon>Agaricomycetidae</taxon>
        <taxon>Agaricales</taxon>
        <taxon>Marasmiineae</taxon>
        <taxon>Mycenaceae</taxon>
        <taxon>Mycena</taxon>
    </lineage>
</organism>
<comment type="caution">
    <text evidence="7">The sequence shown here is derived from an EMBL/GenBank/DDBJ whole genome shotgun (WGS) entry which is preliminary data.</text>
</comment>
<dbReference type="InterPro" id="IPR007173">
    <property type="entry name" value="ALO_C"/>
</dbReference>
<dbReference type="Gene3D" id="3.30.465.10">
    <property type="match status" value="1"/>
</dbReference>
<dbReference type="InterPro" id="IPR006094">
    <property type="entry name" value="Oxid_FAD_bind_N"/>
</dbReference>
<evidence type="ECO:0000259" key="6">
    <source>
        <dbReference type="PROSITE" id="PS51387"/>
    </source>
</evidence>
<dbReference type="InterPro" id="IPR016169">
    <property type="entry name" value="FAD-bd_PCMH_sub2"/>
</dbReference>
<comment type="pathway">
    <text evidence="1">Cofactor biosynthesis; D-erythroascorbate biosynthesis; dehydro-D-arabinono-1,4-lactone from D-arabinose: step 2/2.</text>
</comment>
<dbReference type="EC" id="1.1.3.37" evidence="2"/>
<feature type="compositionally biased region" description="Polar residues" evidence="5">
    <location>
        <begin position="327"/>
        <end position="341"/>
    </location>
</feature>
<keyword evidence="8" id="KW-1185">Reference proteome</keyword>
<dbReference type="GO" id="GO:0016020">
    <property type="term" value="C:membrane"/>
    <property type="evidence" value="ECO:0007669"/>
    <property type="project" value="InterPro"/>
</dbReference>
<feature type="region of interest" description="Disordered" evidence="5">
    <location>
        <begin position="553"/>
        <end position="575"/>
    </location>
</feature>